<dbReference type="CDD" id="cd07255">
    <property type="entry name" value="VOC_BsCatE_like_N"/>
    <property type="match status" value="1"/>
</dbReference>
<evidence type="ECO:0000259" key="1">
    <source>
        <dbReference type="PROSITE" id="PS51819"/>
    </source>
</evidence>
<comment type="caution">
    <text evidence="2">The sequence shown here is derived from an EMBL/GenBank/DDBJ whole genome shotgun (WGS) entry which is preliminary data.</text>
</comment>
<dbReference type="PANTHER" id="PTHR43279:SF1">
    <property type="entry name" value="CATECHOL-2,3-DIOXYGENASE"/>
    <property type="match status" value="1"/>
</dbReference>
<feature type="domain" description="VOC" evidence="1">
    <location>
        <begin position="172"/>
        <end position="286"/>
    </location>
</feature>
<feature type="domain" description="VOC" evidence="1">
    <location>
        <begin position="15"/>
        <end position="130"/>
    </location>
</feature>
<dbReference type="PANTHER" id="PTHR43279">
    <property type="entry name" value="CATECHOL-2,3-DIOXYGENASE"/>
    <property type="match status" value="1"/>
</dbReference>
<dbReference type="PROSITE" id="PS51819">
    <property type="entry name" value="VOC"/>
    <property type="match status" value="2"/>
</dbReference>
<sequence length="286" mass="31775">MTVIIPTFQLSAATQIGRVALKVANLEKMTRFYQDVIGLQVLDQNTSQSTLGIRDTVLLELHKVQAPLPVTPKTGLYHVAFLLPSRKDLGNALLHYLQVDAPLIGASDHGYSEALYLTDPEGNGIEVYYDKPQSEWDIRADGEIVGVTLEMDAEAVIAAGDNRWTGFPMGTTVGHVHLKVADLMQTEQFFTEVLGLSLKNNFGDQAKFFATGDYHHHIGSNIWLGKNIPAMTENDLGLDYFSFTVPNQAELDRLENHWKNQIDYTKDESGSLIVVDPNGITLKFEK</sequence>
<dbReference type="Gene3D" id="3.10.180.10">
    <property type="entry name" value="2,3-Dihydroxybiphenyl 1,2-Dioxygenase, domain 1"/>
    <property type="match status" value="2"/>
</dbReference>
<evidence type="ECO:0000313" key="3">
    <source>
        <dbReference type="Proteomes" id="UP001180842"/>
    </source>
</evidence>
<evidence type="ECO:0000313" key="2">
    <source>
        <dbReference type="EMBL" id="MDT2736445.1"/>
    </source>
</evidence>
<dbReference type="RefSeq" id="WP_311796738.1">
    <property type="nucleotide sequence ID" value="NZ_JARQAI010000004.1"/>
</dbReference>
<dbReference type="InterPro" id="IPR029068">
    <property type="entry name" value="Glyas_Bleomycin-R_OHBP_Dase"/>
</dbReference>
<dbReference type="Pfam" id="PF00903">
    <property type="entry name" value="Glyoxalase"/>
    <property type="match status" value="1"/>
</dbReference>
<dbReference type="CDD" id="cd16359">
    <property type="entry name" value="VOC_BsCatE_like_C"/>
    <property type="match status" value="1"/>
</dbReference>
<dbReference type="InterPro" id="IPR037523">
    <property type="entry name" value="VOC_core"/>
</dbReference>
<reference evidence="2" key="1">
    <citation type="submission" date="2023-03" db="EMBL/GenBank/DDBJ databases">
        <authorList>
            <person name="Shen W."/>
            <person name="Cai J."/>
        </authorList>
    </citation>
    <scope>NUCLEOTIDE SEQUENCE</scope>
    <source>
        <strain evidence="2">P69-2</strain>
    </source>
</reference>
<name>A0AAE4KWC6_9ENTE</name>
<protein>
    <submittedName>
        <fullName evidence="2">VOC family protein</fullName>
    </submittedName>
</protein>
<accession>A0AAE4KWC6</accession>
<dbReference type="EMBL" id="JARQAI010000004">
    <property type="protein sequence ID" value="MDT2736445.1"/>
    <property type="molecule type" value="Genomic_DNA"/>
</dbReference>
<organism evidence="2 3">
    <name type="scientific">Enterococcus pseudoavium</name>
    <dbReference type="NCBI Taxonomy" id="44007"/>
    <lineage>
        <taxon>Bacteria</taxon>
        <taxon>Bacillati</taxon>
        <taxon>Bacillota</taxon>
        <taxon>Bacilli</taxon>
        <taxon>Lactobacillales</taxon>
        <taxon>Enterococcaceae</taxon>
        <taxon>Enterococcus</taxon>
    </lineage>
</organism>
<dbReference type="Proteomes" id="UP001180842">
    <property type="component" value="Unassembled WGS sequence"/>
</dbReference>
<proteinExistence type="predicted"/>
<dbReference type="AlphaFoldDB" id="A0AAE4KWC6"/>
<gene>
    <name evidence="2" type="ORF">P7H00_04765</name>
</gene>
<dbReference type="SUPFAM" id="SSF54593">
    <property type="entry name" value="Glyoxalase/Bleomycin resistance protein/Dihydroxybiphenyl dioxygenase"/>
    <property type="match status" value="2"/>
</dbReference>
<dbReference type="InterPro" id="IPR004360">
    <property type="entry name" value="Glyas_Fos-R_dOase_dom"/>
</dbReference>